<sequence>MDNPHSPSYVVVACDATRDRTEQEIKLVVDHVRARGAFLSAGDKLLVLSVLHKVSHPMGYQTLACPESFSGTNFRAMEEEVRKKLDAYASELLSSYEDFESERVSIEVKVIAGFPVKNVILQEVTNYNASWIILDRHLRRDLRYHLNKMPCKIALIKDDLSLDIWRSHYSQDTKVAKTKLVYSLSKFLSLTECHSIEDIEQSIISSKSYPYSISFSDSSGTIRSHIKHPYANRSQEQSTSFDYGSSSKLEISGISIKGEYKHLMTSHIDQKKIQCSFLPKSSDAPILCAGCGTRTELSIKDSMRFSYSDIQLATNDFSQDNLLGEGGYGHVYKGVLKDGQQIAAKVRKEESAQGFSEFHSEVYVLSFARHKNIVMLLGYCCKEKKNILIYEYICNKSLHWHLFENDDAVLEWHQRYAIAIGTAKGLRFLHEECRGGPIVHRDMRPSNILLTHDFVPMLGDFGLAKWKTADETLQTRIMGTFGYLAPEYAEEGIVSDRTDVYSYGIILLQLISGRKVSNSNKPEQQQSLRQWAEPMIEKLALHELIDTRLRDSYDTYELYLMAKAAYFCVQRKPEMRPSMGEVVRLLEGESGHFHSLEDQFVPSYTS</sequence>
<evidence type="ECO:0000256" key="3">
    <source>
        <dbReference type="ARBA" id="ARBA00022840"/>
    </source>
</evidence>
<dbReference type="PROSITE" id="PS00109">
    <property type="entry name" value="PROTEIN_KINASE_TYR"/>
    <property type="match status" value="1"/>
</dbReference>
<organism evidence="6 7">
    <name type="scientific">Clitoria ternatea</name>
    <name type="common">Butterfly pea</name>
    <dbReference type="NCBI Taxonomy" id="43366"/>
    <lineage>
        <taxon>Eukaryota</taxon>
        <taxon>Viridiplantae</taxon>
        <taxon>Streptophyta</taxon>
        <taxon>Embryophyta</taxon>
        <taxon>Tracheophyta</taxon>
        <taxon>Spermatophyta</taxon>
        <taxon>Magnoliopsida</taxon>
        <taxon>eudicotyledons</taxon>
        <taxon>Gunneridae</taxon>
        <taxon>Pentapetalae</taxon>
        <taxon>rosids</taxon>
        <taxon>fabids</taxon>
        <taxon>Fabales</taxon>
        <taxon>Fabaceae</taxon>
        <taxon>Papilionoideae</taxon>
        <taxon>50 kb inversion clade</taxon>
        <taxon>NPAAA clade</taxon>
        <taxon>indigoferoid/millettioid clade</taxon>
        <taxon>Phaseoleae</taxon>
        <taxon>Clitoria</taxon>
    </lineage>
</organism>
<accession>A0AAN9K812</accession>
<keyword evidence="1" id="KW-0418">Kinase</keyword>
<keyword evidence="7" id="KW-1185">Reference proteome</keyword>
<feature type="domain" description="Protein kinase" evidence="5">
    <location>
        <begin position="317"/>
        <end position="601"/>
    </location>
</feature>
<dbReference type="SUPFAM" id="SSF56112">
    <property type="entry name" value="Protein kinase-like (PK-like)"/>
    <property type="match status" value="1"/>
</dbReference>
<protein>
    <recommendedName>
        <fullName evidence="5">Protein kinase domain-containing protein</fullName>
    </recommendedName>
</protein>
<dbReference type="CDD" id="cd14066">
    <property type="entry name" value="STKc_IRAK"/>
    <property type="match status" value="1"/>
</dbReference>
<feature type="binding site" evidence="4">
    <location>
        <position position="345"/>
    </location>
    <ligand>
        <name>ATP</name>
        <dbReference type="ChEBI" id="CHEBI:30616"/>
    </ligand>
</feature>
<dbReference type="Gene3D" id="1.10.510.10">
    <property type="entry name" value="Transferase(Phosphotransferase) domain 1"/>
    <property type="match status" value="1"/>
</dbReference>
<dbReference type="Gene3D" id="3.30.200.20">
    <property type="entry name" value="Phosphorylase Kinase, domain 1"/>
    <property type="match status" value="1"/>
</dbReference>
<evidence type="ECO:0000259" key="5">
    <source>
        <dbReference type="PROSITE" id="PS50011"/>
    </source>
</evidence>
<keyword evidence="1" id="KW-0723">Serine/threonine-protein kinase</keyword>
<dbReference type="FunFam" id="1.10.510.10:FF:000412">
    <property type="entry name" value="Probable receptor-like serine/threonine-protein kinase At5g57670"/>
    <property type="match status" value="1"/>
</dbReference>
<keyword evidence="2 4" id="KW-0547">Nucleotide-binding</keyword>
<dbReference type="EMBL" id="JAYKXN010000002">
    <property type="protein sequence ID" value="KAK7311488.1"/>
    <property type="molecule type" value="Genomic_DNA"/>
</dbReference>
<reference evidence="6 7" key="1">
    <citation type="submission" date="2024-01" db="EMBL/GenBank/DDBJ databases">
        <title>The genomes of 5 underutilized Papilionoideae crops provide insights into root nodulation and disease resistance.</title>
        <authorList>
            <person name="Yuan L."/>
        </authorList>
    </citation>
    <scope>NUCLEOTIDE SEQUENCE [LARGE SCALE GENOMIC DNA]</scope>
    <source>
        <strain evidence="6">LY-2023</strain>
        <tissue evidence="6">Leaf</tissue>
    </source>
</reference>
<dbReference type="PANTHER" id="PTHR47989:SF14">
    <property type="entry name" value="INACTIVE PROTEIN KINASE SELMODRAFT_444075"/>
    <property type="match status" value="1"/>
</dbReference>
<dbReference type="Proteomes" id="UP001359559">
    <property type="component" value="Unassembled WGS sequence"/>
</dbReference>
<evidence type="ECO:0000256" key="1">
    <source>
        <dbReference type="ARBA" id="ARBA00022527"/>
    </source>
</evidence>
<keyword evidence="1" id="KW-0808">Transferase</keyword>
<dbReference type="InterPro" id="IPR014729">
    <property type="entry name" value="Rossmann-like_a/b/a_fold"/>
</dbReference>
<name>A0AAN9K812_CLITE</name>
<dbReference type="Pfam" id="PF00069">
    <property type="entry name" value="Pkinase"/>
    <property type="match status" value="1"/>
</dbReference>
<evidence type="ECO:0000256" key="2">
    <source>
        <dbReference type="ARBA" id="ARBA00022741"/>
    </source>
</evidence>
<dbReference type="InterPro" id="IPR017441">
    <property type="entry name" value="Protein_kinase_ATP_BS"/>
</dbReference>
<evidence type="ECO:0000313" key="6">
    <source>
        <dbReference type="EMBL" id="KAK7311488.1"/>
    </source>
</evidence>
<proteinExistence type="predicted"/>
<dbReference type="PANTHER" id="PTHR47989">
    <property type="entry name" value="OS01G0750732 PROTEIN"/>
    <property type="match status" value="1"/>
</dbReference>
<dbReference type="InterPro" id="IPR011009">
    <property type="entry name" value="Kinase-like_dom_sf"/>
</dbReference>
<dbReference type="FunFam" id="3.30.200.20:FF:000162">
    <property type="entry name" value="Adenine nucleotide alpha hydrolase-like domain kinase"/>
    <property type="match status" value="1"/>
</dbReference>
<dbReference type="CDD" id="cd00293">
    <property type="entry name" value="USP-like"/>
    <property type="match status" value="1"/>
</dbReference>
<dbReference type="GO" id="GO:0005524">
    <property type="term" value="F:ATP binding"/>
    <property type="evidence" value="ECO:0007669"/>
    <property type="project" value="UniProtKB-UniRule"/>
</dbReference>
<comment type="caution">
    <text evidence="6">The sequence shown here is derived from an EMBL/GenBank/DDBJ whole genome shotgun (WGS) entry which is preliminary data.</text>
</comment>
<dbReference type="PROSITE" id="PS00107">
    <property type="entry name" value="PROTEIN_KINASE_ATP"/>
    <property type="match status" value="1"/>
</dbReference>
<keyword evidence="3 4" id="KW-0067">ATP-binding</keyword>
<evidence type="ECO:0000256" key="4">
    <source>
        <dbReference type="PROSITE-ProRule" id="PRU10141"/>
    </source>
</evidence>
<dbReference type="GO" id="GO:0004674">
    <property type="term" value="F:protein serine/threonine kinase activity"/>
    <property type="evidence" value="ECO:0007669"/>
    <property type="project" value="UniProtKB-KW"/>
</dbReference>
<gene>
    <name evidence="6" type="ORF">RJT34_09675</name>
</gene>
<dbReference type="Gene3D" id="3.40.50.620">
    <property type="entry name" value="HUPs"/>
    <property type="match status" value="1"/>
</dbReference>
<dbReference type="AlphaFoldDB" id="A0AAN9K812"/>
<evidence type="ECO:0000313" key="7">
    <source>
        <dbReference type="Proteomes" id="UP001359559"/>
    </source>
</evidence>
<dbReference type="InterPro" id="IPR008266">
    <property type="entry name" value="Tyr_kinase_AS"/>
</dbReference>
<dbReference type="PROSITE" id="PS50011">
    <property type="entry name" value="PROTEIN_KINASE_DOM"/>
    <property type="match status" value="1"/>
</dbReference>
<dbReference type="InterPro" id="IPR000719">
    <property type="entry name" value="Prot_kinase_dom"/>
</dbReference>